<dbReference type="InterPro" id="IPR000792">
    <property type="entry name" value="Tscrpt_reg_LuxR_C"/>
</dbReference>
<accession>A0A1I1H852</accession>
<dbReference type="EMBL" id="FOLM01000002">
    <property type="protein sequence ID" value="SFC17330.1"/>
    <property type="molecule type" value="Genomic_DNA"/>
</dbReference>
<dbReference type="STRING" id="910347.SAMN05421773_102199"/>
<dbReference type="Gene3D" id="1.10.10.10">
    <property type="entry name" value="Winged helix-like DNA-binding domain superfamily/Winged helix DNA-binding domain"/>
    <property type="match status" value="1"/>
</dbReference>
<dbReference type="SMART" id="SM00421">
    <property type="entry name" value="HTH_LUXR"/>
    <property type="match status" value="1"/>
</dbReference>
<dbReference type="Pfam" id="PF13384">
    <property type="entry name" value="HTH_23"/>
    <property type="match status" value="1"/>
</dbReference>
<reference evidence="3 4" key="1">
    <citation type="submission" date="2016-10" db="EMBL/GenBank/DDBJ databases">
        <authorList>
            <person name="de Groot N.N."/>
        </authorList>
    </citation>
    <scope>NUCLEOTIDE SEQUENCE [LARGE SCALE GENOMIC DNA]</scope>
    <source>
        <strain evidence="3 4">CGMCC 4.5739</strain>
    </source>
</reference>
<dbReference type="AlphaFoldDB" id="A0A1I1H852"/>
<dbReference type="Proteomes" id="UP000199207">
    <property type="component" value="Unassembled WGS sequence"/>
</dbReference>
<feature type="compositionally biased region" description="Low complexity" evidence="1">
    <location>
        <begin position="10"/>
        <end position="25"/>
    </location>
</feature>
<dbReference type="GO" id="GO:0006355">
    <property type="term" value="P:regulation of DNA-templated transcription"/>
    <property type="evidence" value="ECO:0007669"/>
    <property type="project" value="InterPro"/>
</dbReference>
<organism evidence="3 4">
    <name type="scientific">Streptomyces aidingensis</name>
    <dbReference type="NCBI Taxonomy" id="910347"/>
    <lineage>
        <taxon>Bacteria</taxon>
        <taxon>Bacillati</taxon>
        <taxon>Actinomycetota</taxon>
        <taxon>Actinomycetes</taxon>
        <taxon>Kitasatosporales</taxon>
        <taxon>Streptomycetaceae</taxon>
        <taxon>Streptomyces</taxon>
    </lineage>
</organism>
<gene>
    <name evidence="3" type="ORF">SAMN05421773_102199</name>
</gene>
<dbReference type="PANTHER" id="PTHR34293:SF1">
    <property type="entry name" value="HTH-TYPE TRANSCRIPTIONAL REGULATOR TRMBL2"/>
    <property type="match status" value="1"/>
</dbReference>
<feature type="region of interest" description="Disordered" evidence="1">
    <location>
        <begin position="1"/>
        <end position="38"/>
    </location>
</feature>
<evidence type="ECO:0000259" key="2">
    <source>
        <dbReference type="SMART" id="SM00421"/>
    </source>
</evidence>
<keyword evidence="4" id="KW-1185">Reference proteome</keyword>
<feature type="domain" description="HTH luxR-type" evidence="2">
    <location>
        <begin position="303"/>
        <end position="352"/>
    </location>
</feature>
<dbReference type="InterPro" id="IPR016032">
    <property type="entry name" value="Sig_transdc_resp-reg_C-effctor"/>
</dbReference>
<dbReference type="SUPFAM" id="SSF46894">
    <property type="entry name" value="C-terminal effector domain of the bipartite response regulators"/>
    <property type="match status" value="1"/>
</dbReference>
<proteinExistence type="predicted"/>
<dbReference type="PANTHER" id="PTHR34293">
    <property type="entry name" value="HTH-TYPE TRANSCRIPTIONAL REGULATOR TRMBL2"/>
    <property type="match status" value="1"/>
</dbReference>
<dbReference type="InterPro" id="IPR036388">
    <property type="entry name" value="WH-like_DNA-bd_sf"/>
</dbReference>
<name>A0A1I1H852_9ACTN</name>
<evidence type="ECO:0000313" key="3">
    <source>
        <dbReference type="EMBL" id="SFC17330.1"/>
    </source>
</evidence>
<protein>
    <submittedName>
        <fullName evidence="3">Sugar-specific transcriptional regulator TrmB</fullName>
    </submittedName>
</protein>
<evidence type="ECO:0000313" key="4">
    <source>
        <dbReference type="Proteomes" id="UP000199207"/>
    </source>
</evidence>
<sequence>MDDNGTGAGASPRLSAPAVPAAAALPEEDPQGAGGGVPRLSENDVRLFQWVCRHGELDSGRVTGAVGLSETELSESLAALSALCLVRRLGHDPARYVPVAPEVAIAALVTPHEEVLRRRLADTERLRHEIGLLAPLYAEGRRHQRVHEPLLEVTQLETVVGLITDTAARCRREVRTCQPGGGRSPHVLEQAYARDLDMLRRGVRMRTLYQHTARHHRPTQEYVRRMSEHGAEVRTLSELFGRMIAFDSEIVFIPHRDDPDAAVVIHDPSTVAYLCAAFDHAWSLAEPYHPAWSESPAREEVKMAIVRLLAQGMKDEVVARRLGMSLRTCRKHIAEMMEQLGAYSRFQAGYLARVQLSEPPAAPGAAP</sequence>
<dbReference type="InterPro" id="IPR051797">
    <property type="entry name" value="TrmB-like"/>
</dbReference>
<evidence type="ECO:0000256" key="1">
    <source>
        <dbReference type="SAM" id="MobiDB-lite"/>
    </source>
</evidence>
<dbReference type="GO" id="GO:0003677">
    <property type="term" value="F:DNA binding"/>
    <property type="evidence" value="ECO:0007669"/>
    <property type="project" value="InterPro"/>
</dbReference>